<evidence type="ECO:0000256" key="5">
    <source>
        <dbReference type="ARBA" id="ARBA00023136"/>
    </source>
</evidence>
<dbReference type="GO" id="GO:0005886">
    <property type="term" value="C:plasma membrane"/>
    <property type="evidence" value="ECO:0007669"/>
    <property type="project" value="UniProtKB-SubCell"/>
</dbReference>
<dbReference type="InterPro" id="IPR020846">
    <property type="entry name" value="MFS_dom"/>
</dbReference>
<dbReference type="Gene3D" id="1.20.1250.20">
    <property type="entry name" value="MFS general substrate transporter like domains"/>
    <property type="match status" value="1"/>
</dbReference>
<accession>A0A1H6KEI6</accession>
<feature type="transmembrane region" description="Helical" evidence="6">
    <location>
        <begin position="170"/>
        <end position="191"/>
    </location>
</feature>
<evidence type="ECO:0000259" key="7">
    <source>
        <dbReference type="PROSITE" id="PS50850"/>
    </source>
</evidence>
<keyword evidence="5 6" id="KW-0472">Membrane</keyword>
<dbReference type="PROSITE" id="PS50850">
    <property type="entry name" value="MFS"/>
    <property type="match status" value="1"/>
</dbReference>
<feature type="transmembrane region" description="Helical" evidence="6">
    <location>
        <begin position="342"/>
        <end position="361"/>
    </location>
</feature>
<feature type="transmembrane region" description="Helical" evidence="6">
    <location>
        <begin position="53"/>
        <end position="73"/>
    </location>
</feature>
<evidence type="ECO:0000256" key="6">
    <source>
        <dbReference type="SAM" id="Phobius"/>
    </source>
</evidence>
<evidence type="ECO:0000313" key="8">
    <source>
        <dbReference type="EMBL" id="SEH71019.1"/>
    </source>
</evidence>
<reference evidence="9" key="1">
    <citation type="submission" date="2016-10" db="EMBL/GenBank/DDBJ databases">
        <authorList>
            <person name="Varghese N."/>
            <person name="Submissions S."/>
        </authorList>
    </citation>
    <scope>NUCLEOTIDE SEQUENCE [LARGE SCALE GENOMIC DNA]</scope>
    <source>
        <strain evidence="9">DSM 45405</strain>
    </source>
</reference>
<dbReference type="Gene3D" id="1.20.1720.10">
    <property type="entry name" value="Multidrug resistance protein D"/>
    <property type="match status" value="1"/>
</dbReference>
<keyword evidence="9" id="KW-1185">Reference proteome</keyword>
<dbReference type="Pfam" id="PF07690">
    <property type="entry name" value="MFS_1"/>
    <property type="match status" value="1"/>
</dbReference>
<sequence>MRRPSTAPEPTRTRHPAVLVAVLAAAGISVSLMQTLMIPLIPELPSLLGTSAANASWTITATLLMAAVATPVFGRLGDLYGPKPILIACAALLTLGSLLAATTSALLPLIVGRALQGFGMPIIPLGISVLRAAVPPEKVGAAMGLMSSSLGVGGAMGLPLSAVIAQNFDWHMLFWVSAGLGAGALVMFASLVPHIPASSSDRLDPLGALGLAAGLAALLLAITKGSGWGWTSAVTLGLFAASAVIFVLFGFWQLRVPSPTVDLRTTMRRPVLTTNAASIAVGFSLFAMSLIAPQILELPIATGYGLGQSLLTTGLWMAPGGLAMMLASPMAARIAAARGPRFTLIVGSVTVAGGYLAGLWLMNSAWQLCVFNVVVSIGVGFAFSSLPALINAAVPVSETAAANGINALARSLGTSISSAVIGAVLAAMTITVAGHEVPSLAGLRAALVIAASAAAVAALIALAIPKSGAPAETAADLALATDRSAP</sequence>
<dbReference type="SUPFAM" id="SSF103473">
    <property type="entry name" value="MFS general substrate transporter"/>
    <property type="match status" value="2"/>
</dbReference>
<evidence type="ECO:0000256" key="3">
    <source>
        <dbReference type="ARBA" id="ARBA00022692"/>
    </source>
</evidence>
<keyword evidence="4 6" id="KW-1133">Transmembrane helix</keyword>
<dbReference type="STRING" id="370526.SAMN04489835_3142"/>
<feature type="transmembrane region" description="Helical" evidence="6">
    <location>
        <begin position="373"/>
        <end position="396"/>
    </location>
</feature>
<feature type="transmembrane region" description="Helical" evidence="6">
    <location>
        <begin position="228"/>
        <end position="252"/>
    </location>
</feature>
<keyword evidence="3 6" id="KW-0812">Transmembrane</keyword>
<dbReference type="InterPro" id="IPR011701">
    <property type="entry name" value="MFS"/>
</dbReference>
<evidence type="ECO:0000256" key="1">
    <source>
        <dbReference type="ARBA" id="ARBA00004651"/>
    </source>
</evidence>
<dbReference type="PANTHER" id="PTHR42718">
    <property type="entry name" value="MAJOR FACILITATOR SUPERFAMILY MULTIDRUG TRANSPORTER MFSC"/>
    <property type="match status" value="1"/>
</dbReference>
<proteinExistence type="predicted"/>
<dbReference type="RefSeq" id="WP_083407933.1">
    <property type="nucleotide sequence ID" value="NZ_LT629971.1"/>
</dbReference>
<dbReference type="Proteomes" id="UP000182915">
    <property type="component" value="Chromosome I"/>
</dbReference>
<feature type="transmembrane region" description="Helical" evidence="6">
    <location>
        <begin position="117"/>
        <end position="134"/>
    </location>
</feature>
<dbReference type="GO" id="GO:0022857">
    <property type="term" value="F:transmembrane transporter activity"/>
    <property type="evidence" value="ECO:0007669"/>
    <property type="project" value="InterPro"/>
</dbReference>
<dbReference type="CDD" id="cd17504">
    <property type="entry name" value="MFS_MMR_MDR_like"/>
    <property type="match status" value="1"/>
</dbReference>
<dbReference type="EMBL" id="LT629971">
    <property type="protein sequence ID" value="SEH71019.1"/>
    <property type="molecule type" value="Genomic_DNA"/>
</dbReference>
<feature type="transmembrane region" description="Helical" evidence="6">
    <location>
        <begin position="20"/>
        <end position="41"/>
    </location>
</feature>
<feature type="transmembrane region" description="Helical" evidence="6">
    <location>
        <begin position="408"/>
        <end position="433"/>
    </location>
</feature>
<feature type="transmembrane region" description="Helical" evidence="6">
    <location>
        <begin position="272"/>
        <end position="296"/>
    </location>
</feature>
<evidence type="ECO:0000313" key="9">
    <source>
        <dbReference type="Proteomes" id="UP000182915"/>
    </source>
</evidence>
<evidence type="ECO:0000256" key="4">
    <source>
        <dbReference type="ARBA" id="ARBA00022989"/>
    </source>
</evidence>
<evidence type="ECO:0000256" key="2">
    <source>
        <dbReference type="ARBA" id="ARBA00022448"/>
    </source>
</evidence>
<dbReference type="PANTHER" id="PTHR42718:SF9">
    <property type="entry name" value="MAJOR FACILITATOR SUPERFAMILY MULTIDRUG TRANSPORTER MFSC"/>
    <property type="match status" value="1"/>
</dbReference>
<dbReference type="AlphaFoldDB" id="A0A1H6KEI6"/>
<organism evidence="8 9">
    <name type="scientific">Mycolicibacterium rutilum</name>
    <name type="common">Mycobacterium rutilum</name>
    <dbReference type="NCBI Taxonomy" id="370526"/>
    <lineage>
        <taxon>Bacteria</taxon>
        <taxon>Bacillati</taxon>
        <taxon>Actinomycetota</taxon>
        <taxon>Actinomycetes</taxon>
        <taxon>Mycobacteriales</taxon>
        <taxon>Mycobacteriaceae</taxon>
        <taxon>Mycolicibacterium</taxon>
    </lineage>
</organism>
<protein>
    <submittedName>
        <fullName evidence="8">Major Facilitator Superfamily protein</fullName>
    </submittedName>
</protein>
<feature type="transmembrane region" description="Helical" evidence="6">
    <location>
        <begin position="141"/>
        <end position="164"/>
    </location>
</feature>
<name>A0A1H6KEI6_MYCRU</name>
<feature type="transmembrane region" description="Helical" evidence="6">
    <location>
        <begin position="203"/>
        <end position="222"/>
    </location>
</feature>
<feature type="transmembrane region" description="Helical" evidence="6">
    <location>
        <begin position="445"/>
        <end position="464"/>
    </location>
</feature>
<gene>
    <name evidence="8" type="ORF">SAMN04489835_3142</name>
</gene>
<comment type="subcellular location">
    <subcellularLocation>
        <location evidence="1">Cell membrane</location>
        <topology evidence="1">Multi-pass membrane protein</topology>
    </subcellularLocation>
</comment>
<keyword evidence="2" id="KW-0813">Transport</keyword>
<feature type="domain" description="Major facilitator superfamily (MFS) profile" evidence="7">
    <location>
        <begin position="19"/>
        <end position="469"/>
    </location>
</feature>
<dbReference type="OrthoDB" id="4484751at2"/>
<feature type="transmembrane region" description="Helical" evidence="6">
    <location>
        <begin position="85"/>
        <end position="111"/>
    </location>
</feature>
<dbReference type="InterPro" id="IPR036259">
    <property type="entry name" value="MFS_trans_sf"/>
</dbReference>
<feature type="transmembrane region" description="Helical" evidence="6">
    <location>
        <begin position="316"/>
        <end position="335"/>
    </location>
</feature>